<protein>
    <recommendedName>
        <fullName evidence="9">MipA/OmpV family protein</fullName>
    </recommendedName>
</protein>
<keyword evidence="3 6" id="KW-0732">Signal</keyword>
<evidence type="ECO:0000256" key="5">
    <source>
        <dbReference type="ARBA" id="ARBA00023237"/>
    </source>
</evidence>
<dbReference type="EMBL" id="CP000245">
    <property type="protein sequence ID" value="AEG93223.1"/>
    <property type="molecule type" value="Genomic_DNA"/>
</dbReference>
<evidence type="ECO:0008006" key="9">
    <source>
        <dbReference type="Google" id="ProtNLM"/>
    </source>
</evidence>
<dbReference type="PANTHER" id="PTHR38776">
    <property type="entry name" value="MLTA-INTERACTING PROTEIN-RELATED"/>
    <property type="match status" value="1"/>
</dbReference>
<evidence type="ECO:0000256" key="1">
    <source>
        <dbReference type="ARBA" id="ARBA00004442"/>
    </source>
</evidence>
<evidence type="ECO:0000256" key="3">
    <source>
        <dbReference type="ARBA" id="ARBA00022729"/>
    </source>
</evidence>
<dbReference type="PATRIC" id="fig|365046.3.peg.2179"/>
<reference evidence="8" key="1">
    <citation type="submission" date="2006-01" db="EMBL/GenBank/DDBJ databases">
        <title>Genome of the cyst-dividing bacterium Ramlibacter tataouinensis.</title>
        <authorList>
            <person name="Barakat M."/>
            <person name="Ortet P."/>
            <person name="De Luca G."/>
            <person name="Jourlin-Castelli C."/>
            <person name="Ansaldi M."/>
            <person name="Py B."/>
            <person name="Fichant G."/>
            <person name="Coutinho P."/>
            <person name="Voulhoux R."/>
            <person name="Bastien O."/>
            <person name="Roy S."/>
            <person name="Marechal E."/>
            <person name="Henrissat B."/>
            <person name="Quentin Y."/>
            <person name="Noirot P."/>
            <person name="Filloux A."/>
            <person name="Mejean V."/>
            <person name="DuBow M."/>
            <person name="Barras F."/>
            <person name="Heulin T."/>
        </authorList>
    </citation>
    <scope>NUCLEOTIDE SEQUENCE [LARGE SCALE GENOMIC DNA]</scope>
    <source>
        <strain evidence="8">ATCC BAA-407 / DSM 14655 / LMG 21543 / TTB310</strain>
    </source>
</reference>
<comment type="similarity">
    <text evidence="2">Belongs to the MipA/OmpV family.</text>
</comment>
<evidence type="ECO:0000313" key="7">
    <source>
        <dbReference type="EMBL" id="AEG93223.1"/>
    </source>
</evidence>
<dbReference type="PANTHER" id="PTHR38776:SF1">
    <property type="entry name" value="MLTA-INTERACTING PROTEIN-RELATED"/>
    <property type="match status" value="1"/>
</dbReference>
<dbReference type="STRING" id="365046.Rta_21280"/>
<dbReference type="RefSeq" id="WP_013901455.1">
    <property type="nucleotide sequence ID" value="NC_015677.1"/>
</dbReference>
<keyword evidence="5" id="KW-0998">Cell outer membrane</keyword>
<feature type="chain" id="PRO_5003329189" description="MipA/OmpV family protein" evidence="6">
    <location>
        <begin position="25"/>
        <end position="276"/>
    </location>
</feature>
<evidence type="ECO:0000256" key="4">
    <source>
        <dbReference type="ARBA" id="ARBA00023136"/>
    </source>
</evidence>
<dbReference type="AlphaFoldDB" id="F5XZ53"/>
<dbReference type="Pfam" id="PF06629">
    <property type="entry name" value="MipA"/>
    <property type="match status" value="1"/>
</dbReference>
<keyword evidence="4" id="KW-0472">Membrane</keyword>
<accession>F5XZ53</accession>
<dbReference type="GO" id="GO:0009279">
    <property type="term" value="C:cell outer membrane"/>
    <property type="evidence" value="ECO:0007669"/>
    <property type="project" value="UniProtKB-SubCell"/>
</dbReference>
<evidence type="ECO:0000256" key="2">
    <source>
        <dbReference type="ARBA" id="ARBA00005722"/>
    </source>
</evidence>
<keyword evidence="8" id="KW-1185">Reference proteome</keyword>
<organism evidence="7 8">
    <name type="scientific">Ramlibacter tataouinensis (strain ATCC BAA-407 / DSM 14655 / LMG 21543 / TTB310)</name>
    <dbReference type="NCBI Taxonomy" id="365046"/>
    <lineage>
        <taxon>Bacteria</taxon>
        <taxon>Pseudomonadati</taxon>
        <taxon>Pseudomonadota</taxon>
        <taxon>Betaproteobacteria</taxon>
        <taxon>Burkholderiales</taxon>
        <taxon>Comamonadaceae</taxon>
        <taxon>Ramlibacter</taxon>
    </lineage>
</organism>
<sequence length="276" mass="29536">MTRSAITAACALAMGGLACFAVHAQPREPQPLWEIGVGALGVSQQAYPGAGTRVNRGLALPYLVYRGEFVRADRDGLGVRAVNTPNFELDVGFAGTFGSDADEVDARRGMPDLGTLVELGPRLKWHLGEGPARGRLRAEFALRGVFDLSDGLSRKGTSFEPRLVYENRWGGWRYGTSASAIFGSRRLADTLYGVAPVYATAARPAYMAESGLIALRLGATAVRELSPNWRFFGFARVDSVAAAANRASPLVEKTYGASVGAGLVYTWARSETMVGR</sequence>
<reference evidence="7 8" key="2">
    <citation type="journal article" date="2011" name="PLoS ONE">
        <title>The Cyst-Dividing Bacterium Ramlibacter tataouinensis TTB310 Genome Reveals a Well-Stocked Toolbox for Adaptation to a Desert Environment.</title>
        <authorList>
            <person name="De Luca G."/>
            <person name="Barakat M."/>
            <person name="Ortet P."/>
            <person name="Fochesato S."/>
            <person name="Jourlin-Castelli C."/>
            <person name="Ansaldi M."/>
            <person name="Py B."/>
            <person name="Fichant G."/>
            <person name="Coutinho P.M."/>
            <person name="Voulhoux R."/>
            <person name="Bastien O."/>
            <person name="Marechal E."/>
            <person name="Henrissat B."/>
            <person name="Quentin Y."/>
            <person name="Noirot P."/>
            <person name="Filloux A."/>
            <person name="Mejean V."/>
            <person name="Dubow M.S."/>
            <person name="Barras F."/>
            <person name="Barbe V."/>
            <person name="Weissenbach J."/>
            <person name="Mihalcescu I."/>
            <person name="Vermeglio A."/>
            <person name="Achouak W."/>
            <person name="Heulin T."/>
        </authorList>
    </citation>
    <scope>NUCLEOTIDE SEQUENCE [LARGE SCALE GENOMIC DNA]</scope>
    <source>
        <strain evidence="8">ATCC BAA-407 / DSM 14655 / LMG 21543 / TTB310</strain>
    </source>
</reference>
<feature type="signal peptide" evidence="6">
    <location>
        <begin position="1"/>
        <end position="24"/>
    </location>
</feature>
<comment type="subcellular location">
    <subcellularLocation>
        <location evidence="1">Cell outer membrane</location>
    </subcellularLocation>
</comment>
<dbReference type="HOGENOM" id="CLU_056131_0_0_4"/>
<dbReference type="Proteomes" id="UP000008385">
    <property type="component" value="Chromosome"/>
</dbReference>
<evidence type="ECO:0000256" key="6">
    <source>
        <dbReference type="SAM" id="SignalP"/>
    </source>
</evidence>
<evidence type="ECO:0000313" key="8">
    <source>
        <dbReference type="Proteomes" id="UP000008385"/>
    </source>
</evidence>
<gene>
    <name evidence="7" type="ordered locus">Rta_21280</name>
</gene>
<dbReference type="eggNOG" id="COG3713">
    <property type="taxonomic scope" value="Bacteria"/>
</dbReference>
<dbReference type="KEGG" id="rta:Rta_21280"/>
<proteinExistence type="inferred from homology"/>
<name>F5XZ53_RAMTT</name>
<dbReference type="InterPro" id="IPR010583">
    <property type="entry name" value="MipA"/>
</dbReference>
<dbReference type="PROSITE" id="PS51257">
    <property type="entry name" value="PROKAR_LIPOPROTEIN"/>
    <property type="match status" value="1"/>
</dbReference>